<dbReference type="InParanoid" id="S8FK05"/>
<evidence type="ECO:0000313" key="2">
    <source>
        <dbReference type="Proteomes" id="UP000015241"/>
    </source>
</evidence>
<dbReference type="HOGENOM" id="CLU_1768090_0_0_1"/>
<protein>
    <submittedName>
        <fullName evidence="1">Uncharacterized protein</fullName>
    </submittedName>
</protein>
<name>S8FK05_FOMSC</name>
<organism evidence="1 2">
    <name type="scientific">Fomitopsis schrenkii</name>
    <name type="common">Brown rot fungus</name>
    <dbReference type="NCBI Taxonomy" id="2126942"/>
    <lineage>
        <taxon>Eukaryota</taxon>
        <taxon>Fungi</taxon>
        <taxon>Dikarya</taxon>
        <taxon>Basidiomycota</taxon>
        <taxon>Agaricomycotina</taxon>
        <taxon>Agaricomycetes</taxon>
        <taxon>Polyporales</taxon>
        <taxon>Fomitopsis</taxon>
    </lineage>
</organism>
<sequence>MVADADEREEIVQKALHELQTLPLRDLERFSTDTEKAMQVKKWFAKHSVEIRKARQGCKATTRGCDLWAREFKADILTTSHTVFVNEYPFDAYRKAMWKLWNALSEEKRKDWEKQGEAHRAKVRGDLRGFVPPVLPQRSAALTLSSR</sequence>
<evidence type="ECO:0000313" key="1">
    <source>
        <dbReference type="EMBL" id="EPT01746.1"/>
    </source>
</evidence>
<dbReference type="Proteomes" id="UP000015241">
    <property type="component" value="Unassembled WGS sequence"/>
</dbReference>
<gene>
    <name evidence="1" type="ORF">FOMPIDRAFT_1048347</name>
</gene>
<dbReference type="AlphaFoldDB" id="S8FK05"/>
<dbReference type="EMBL" id="KE504139">
    <property type="protein sequence ID" value="EPT01746.1"/>
    <property type="molecule type" value="Genomic_DNA"/>
</dbReference>
<reference evidence="1 2" key="1">
    <citation type="journal article" date="2012" name="Science">
        <title>The Paleozoic origin of enzymatic lignin decomposition reconstructed from 31 fungal genomes.</title>
        <authorList>
            <person name="Floudas D."/>
            <person name="Binder M."/>
            <person name="Riley R."/>
            <person name="Barry K."/>
            <person name="Blanchette R.A."/>
            <person name="Henrissat B."/>
            <person name="Martinez A.T."/>
            <person name="Otillar R."/>
            <person name="Spatafora J.W."/>
            <person name="Yadav J.S."/>
            <person name="Aerts A."/>
            <person name="Benoit I."/>
            <person name="Boyd A."/>
            <person name="Carlson A."/>
            <person name="Copeland A."/>
            <person name="Coutinho P.M."/>
            <person name="de Vries R.P."/>
            <person name="Ferreira P."/>
            <person name="Findley K."/>
            <person name="Foster B."/>
            <person name="Gaskell J."/>
            <person name="Glotzer D."/>
            <person name="Gorecki P."/>
            <person name="Heitman J."/>
            <person name="Hesse C."/>
            <person name="Hori C."/>
            <person name="Igarashi K."/>
            <person name="Jurgens J.A."/>
            <person name="Kallen N."/>
            <person name="Kersten P."/>
            <person name="Kohler A."/>
            <person name="Kuees U."/>
            <person name="Kumar T.K.A."/>
            <person name="Kuo A."/>
            <person name="LaButti K."/>
            <person name="Larrondo L.F."/>
            <person name="Lindquist E."/>
            <person name="Ling A."/>
            <person name="Lombard V."/>
            <person name="Lucas S."/>
            <person name="Lundell T."/>
            <person name="Martin R."/>
            <person name="McLaughlin D.J."/>
            <person name="Morgenstern I."/>
            <person name="Morin E."/>
            <person name="Murat C."/>
            <person name="Nagy L.G."/>
            <person name="Nolan M."/>
            <person name="Ohm R.A."/>
            <person name="Patyshakuliyeva A."/>
            <person name="Rokas A."/>
            <person name="Ruiz-Duenas F.J."/>
            <person name="Sabat G."/>
            <person name="Salamov A."/>
            <person name="Samejima M."/>
            <person name="Schmutz J."/>
            <person name="Slot J.C."/>
            <person name="St John F."/>
            <person name="Stenlid J."/>
            <person name="Sun H."/>
            <person name="Sun S."/>
            <person name="Syed K."/>
            <person name="Tsang A."/>
            <person name="Wiebenga A."/>
            <person name="Young D."/>
            <person name="Pisabarro A."/>
            <person name="Eastwood D.C."/>
            <person name="Martin F."/>
            <person name="Cullen D."/>
            <person name="Grigoriev I.V."/>
            <person name="Hibbett D.S."/>
        </authorList>
    </citation>
    <scope>NUCLEOTIDE SEQUENCE</scope>
    <source>
        <strain evidence="2">FP-58527</strain>
    </source>
</reference>
<keyword evidence="2" id="KW-1185">Reference proteome</keyword>
<accession>S8FK05</accession>
<proteinExistence type="predicted"/>